<evidence type="ECO:0000313" key="3">
    <source>
        <dbReference type="EMBL" id="ACU98907.1"/>
    </source>
</evidence>
<feature type="region of interest" description="Disordered" evidence="1">
    <location>
        <begin position="158"/>
        <end position="185"/>
    </location>
</feature>
<feature type="transmembrane region" description="Helical" evidence="2">
    <location>
        <begin position="131"/>
        <end position="152"/>
    </location>
</feature>
<keyword evidence="2" id="KW-0472">Membrane</keyword>
<protein>
    <recommendedName>
        <fullName evidence="5">Anti-sigma-M factor RsmA</fullName>
    </recommendedName>
</protein>
<dbReference type="EMBL" id="CP001683">
    <property type="protein sequence ID" value="ACU98907.1"/>
    <property type="molecule type" value="Genomic_DNA"/>
</dbReference>
<dbReference type="Proteomes" id="UP000000841">
    <property type="component" value="Chromosome"/>
</dbReference>
<dbReference type="eggNOG" id="ENOG503381C">
    <property type="taxonomic scope" value="Bacteria"/>
</dbReference>
<gene>
    <name evidence="3" type="ordered locus">Svir_39660</name>
</gene>
<proteinExistence type="predicted"/>
<dbReference type="AlphaFoldDB" id="C7MS51"/>
<name>C7MS51_SACVD</name>
<dbReference type="KEGG" id="svi:Svir_39660"/>
<dbReference type="RefSeq" id="WP_015788216.1">
    <property type="nucleotide sequence ID" value="NC_013159.1"/>
</dbReference>
<accession>C7MS51</accession>
<reference evidence="3 4" key="1">
    <citation type="journal article" date="2009" name="Stand. Genomic Sci.">
        <title>Complete genome sequence of Saccharomonospora viridis type strain (P101).</title>
        <authorList>
            <person name="Pati A."/>
            <person name="Sikorski J."/>
            <person name="Nolan M."/>
            <person name="Lapidus A."/>
            <person name="Copeland A."/>
            <person name="Glavina Del Rio T."/>
            <person name="Lucas S."/>
            <person name="Chen F."/>
            <person name="Tice H."/>
            <person name="Pitluck S."/>
            <person name="Cheng J.F."/>
            <person name="Chertkov O."/>
            <person name="Brettin T."/>
            <person name="Han C."/>
            <person name="Detter J.C."/>
            <person name="Kuske C."/>
            <person name="Bruce D."/>
            <person name="Goodwin L."/>
            <person name="Chain P."/>
            <person name="D'haeseleer P."/>
            <person name="Chen A."/>
            <person name="Palaniappan K."/>
            <person name="Ivanova N."/>
            <person name="Mavromatis K."/>
            <person name="Mikhailova N."/>
            <person name="Rohde M."/>
            <person name="Tindall B.J."/>
            <person name="Goker M."/>
            <person name="Bristow J."/>
            <person name="Eisen J.A."/>
            <person name="Markowitz V."/>
            <person name="Hugenholtz P."/>
            <person name="Kyrpides N.C."/>
            <person name="Klenk H.P."/>
        </authorList>
    </citation>
    <scope>NUCLEOTIDE SEQUENCE [LARGE SCALE GENOMIC DNA]</scope>
    <source>
        <strain evidence="4">ATCC 15386 / DSM 43017 / JCM 3036 / NBRC 12207 / P101</strain>
    </source>
</reference>
<keyword evidence="2" id="KW-0812">Transmembrane</keyword>
<sequence>MTDERRGPGEAAGPPWSVDVLADLHAGVLDEQEAAELWPRVNADPGARAIIEALESTKADLSGFAALDVVPMPADVAARIDAALAQEQQARRQASQQAQPTAPQQGSPGGTPQDSNVVSLDAARARRNKRLGWGMGLLTAAAAVIAAAVVVLPNMSNDPDGSDQLAEPTSPQATQPAEPPSLAVDSDNLSAAVGEITGVRDFGPLGDEQRLDACLAANGIDPAVQPVGFRPATIDGEEAVLVLLTTGNLGQLRLLALAPDCGPDNPGLLMDETVGRQG</sequence>
<dbReference type="HOGENOM" id="CLU_080969_0_0_11"/>
<feature type="compositionally biased region" description="Low complexity" evidence="1">
    <location>
        <begin position="87"/>
        <end position="113"/>
    </location>
</feature>
<keyword evidence="2" id="KW-1133">Transmembrane helix</keyword>
<evidence type="ECO:0008006" key="5">
    <source>
        <dbReference type="Google" id="ProtNLM"/>
    </source>
</evidence>
<keyword evidence="4" id="KW-1185">Reference proteome</keyword>
<dbReference type="STRING" id="471857.Svir_39660"/>
<evidence type="ECO:0000313" key="4">
    <source>
        <dbReference type="Proteomes" id="UP000000841"/>
    </source>
</evidence>
<evidence type="ECO:0000256" key="1">
    <source>
        <dbReference type="SAM" id="MobiDB-lite"/>
    </source>
</evidence>
<evidence type="ECO:0000256" key="2">
    <source>
        <dbReference type="SAM" id="Phobius"/>
    </source>
</evidence>
<organism evidence="3 4">
    <name type="scientific">Saccharomonospora viridis (strain ATCC 15386 / DSM 43017 / JCM 3036 / CCUG 5913 / NBRC 12207 / NCIMB 9602 / P101)</name>
    <name type="common">Thermoactinomyces viridis</name>
    <dbReference type="NCBI Taxonomy" id="471857"/>
    <lineage>
        <taxon>Bacteria</taxon>
        <taxon>Bacillati</taxon>
        <taxon>Actinomycetota</taxon>
        <taxon>Actinomycetes</taxon>
        <taxon>Pseudonocardiales</taxon>
        <taxon>Pseudonocardiaceae</taxon>
        <taxon>Saccharomonospora</taxon>
    </lineage>
</organism>
<feature type="region of interest" description="Disordered" evidence="1">
    <location>
        <begin position="87"/>
        <end position="116"/>
    </location>
</feature>